<evidence type="ECO:0000256" key="1">
    <source>
        <dbReference type="SAM" id="Phobius"/>
    </source>
</evidence>
<evidence type="ECO:0000313" key="3">
    <source>
        <dbReference type="Proteomes" id="UP001162734"/>
    </source>
</evidence>
<dbReference type="EMBL" id="AP025592">
    <property type="protein sequence ID" value="BDG08834.1"/>
    <property type="molecule type" value="Genomic_DNA"/>
</dbReference>
<sequence>MRERLTILNSFVHDVATGTWISSLLFMRLAHAETRGAPWAGVPRELVRQLEAQFMAITWTSLAVVVATGLVRALTFRAYGWTGDVARDRIRMLKLKHALLGATFLAGTLYQVLLLRT</sequence>
<keyword evidence="1" id="KW-0812">Transmembrane</keyword>
<gene>
    <name evidence="2" type="ORF">AMPC_19470</name>
</gene>
<feature type="transmembrane region" description="Helical" evidence="1">
    <location>
        <begin position="56"/>
        <end position="76"/>
    </location>
</feature>
<name>A0ABN6N9N9_9BACT</name>
<reference evidence="3" key="1">
    <citation type="journal article" date="2022" name="Int. J. Syst. Evol. Microbiol.">
        <title>Anaeromyxobacter oryzae sp. nov., Anaeromyxobacter diazotrophicus sp. nov. and Anaeromyxobacter paludicola sp. nov., isolated from paddy soils.</title>
        <authorList>
            <person name="Itoh H."/>
            <person name="Xu Z."/>
            <person name="Mise K."/>
            <person name="Masuda Y."/>
            <person name="Ushijima N."/>
            <person name="Hayakawa C."/>
            <person name="Shiratori Y."/>
            <person name="Senoo K."/>
        </authorList>
    </citation>
    <scope>NUCLEOTIDE SEQUENCE [LARGE SCALE GENOMIC DNA]</scope>
    <source>
        <strain evidence="3">Red630</strain>
    </source>
</reference>
<keyword evidence="1" id="KW-0472">Membrane</keyword>
<keyword evidence="1" id="KW-1133">Transmembrane helix</keyword>
<keyword evidence="3" id="KW-1185">Reference proteome</keyword>
<proteinExistence type="predicted"/>
<dbReference type="RefSeq" id="WP_248346096.1">
    <property type="nucleotide sequence ID" value="NZ_AP025592.1"/>
</dbReference>
<feature type="transmembrane region" description="Helical" evidence="1">
    <location>
        <begin position="97"/>
        <end position="115"/>
    </location>
</feature>
<accession>A0ABN6N9N9</accession>
<evidence type="ECO:0000313" key="2">
    <source>
        <dbReference type="EMBL" id="BDG08834.1"/>
    </source>
</evidence>
<dbReference type="Proteomes" id="UP001162734">
    <property type="component" value="Chromosome"/>
</dbReference>
<protein>
    <submittedName>
        <fullName evidence="2">Uncharacterized protein</fullName>
    </submittedName>
</protein>
<organism evidence="2 3">
    <name type="scientific">Anaeromyxobacter paludicola</name>
    <dbReference type="NCBI Taxonomy" id="2918171"/>
    <lineage>
        <taxon>Bacteria</taxon>
        <taxon>Pseudomonadati</taxon>
        <taxon>Myxococcota</taxon>
        <taxon>Myxococcia</taxon>
        <taxon>Myxococcales</taxon>
        <taxon>Cystobacterineae</taxon>
        <taxon>Anaeromyxobacteraceae</taxon>
        <taxon>Anaeromyxobacter</taxon>
    </lineage>
</organism>